<protein>
    <submittedName>
        <fullName evidence="9">Heme-copper oxidase subunit III</fullName>
    </submittedName>
</protein>
<feature type="transmembrane region" description="Helical" evidence="7">
    <location>
        <begin position="121"/>
        <end position="147"/>
    </location>
</feature>
<evidence type="ECO:0000256" key="2">
    <source>
        <dbReference type="ARBA" id="ARBA00010581"/>
    </source>
</evidence>
<evidence type="ECO:0000256" key="4">
    <source>
        <dbReference type="ARBA" id="ARBA00022989"/>
    </source>
</evidence>
<sequence length="186" mass="21378">MGLEPKVKEKAFKQMLWVSMISMTMMFAGLTSAYVISTKREDWVNFELPQAFYISTILIVLSSLSYFLAKRSLENRTRTTLFLVITLILGIGFVLFQFKGFSQLIDAGLYFTGEESNVATSFLYVITMAHMVHIFGGIIALVVVLINHLRGKYTPDNKLGLELGLIFWHFVDLLWIYLVMFFIYIN</sequence>
<dbReference type="PANTHER" id="PTHR11403">
    <property type="entry name" value="CYTOCHROME C OXIDASE SUBUNIT III"/>
    <property type="match status" value="1"/>
</dbReference>
<feature type="transmembrane region" description="Helical" evidence="7">
    <location>
        <begin position="51"/>
        <end position="69"/>
    </location>
</feature>
<feature type="transmembrane region" description="Helical" evidence="7">
    <location>
        <begin position="159"/>
        <end position="185"/>
    </location>
</feature>
<evidence type="ECO:0000256" key="5">
    <source>
        <dbReference type="ARBA" id="ARBA00023136"/>
    </source>
</evidence>
<comment type="caution">
    <text evidence="9">The sequence shown here is derived from an EMBL/GenBank/DDBJ whole genome shotgun (WGS) entry which is preliminary data.</text>
</comment>
<accession>A0ABW3XXE7</accession>
<evidence type="ECO:0000259" key="8">
    <source>
        <dbReference type="PROSITE" id="PS50253"/>
    </source>
</evidence>
<dbReference type="SUPFAM" id="SSF81452">
    <property type="entry name" value="Cytochrome c oxidase subunit III-like"/>
    <property type="match status" value="1"/>
</dbReference>
<dbReference type="Pfam" id="PF00510">
    <property type="entry name" value="COX3"/>
    <property type="match status" value="1"/>
</dbReference>
<proteinExistence type="inferred from homology"/>
<evidence type="ECO:0000256" key="7">
    <source>
        <dbReference type="SAM" id="Phobius"/>
    </source>
</evidence>
<keyword evidence="3 6" id="KW-0812">Transmembrane</keyword>
<dbReference type="PANTHER" id="PTHR11403:SF10">
    <property type="entry name" value="CYTOCHROME C OXIDASE"/>
    <property type="match status" value="1"/>
</dbReference>
<dbReference type="PROSITE" id="PS50253">
    <property type="entry name" value="COX3"/>
    <property type="match status" value="1"/>
</dbReference>
<comment type="subcellular location">
    <subcellularLocation>
        <location evidence="6">Cell membrane</location>
        <topology evidence="6">Multi-pass membrane protein</topology>
    </subcellularLocation>
    <subcellularLocation>
        <location evidence="1">Membrane</location>
        <topology evidence="1">Multi-pass membrane protein</topology>
    </subcellularLocation>
</comment>
<organism evidence="9 10">
    <name type="scientific">Namhaeicola litoreus</name>
    <dbReference type="NCBI Taxonomy" id="1052145"/>
    <lineage>
        <taxon>Bacteria</taxon>
        <taxon>Pseudomonadati</taxon>
        <taxon>Bacteroidota</taxon>
        <taxon>Flavobacteriia</taxon>
        <taxon>Flavobacteriales</taxon>
        <taxon>Flavobacteriaceae</taxon>
        <taxon>Namhaeicola</taxon>
    </lineage>
</organism>
<dbReference type="InterPro" id="IPR013833">
    <property type="entry name" value="Cyt_c_oxidase_su3_a-hlx"/>
</dbReference>
<feature type="domain" description="Heme-copper oxidase subunit III family profile" evidence="8">
    <location>
        <begin position="1"/>
        <end position="186"/>
    </location>
</feature>
<dbReference type="EMBL" id="JBHTMY010000001">
    <property type="protein sequence ID" value="MFD1314249.1"/>
    <property type="molecule type" value="Genomic_DNA"/>
</dbReference>
<feature type="transmembrane region" description="Helical" evidence="7">
    <location>
        <begin position="81"/>
        <end position="101"/>
    </location>
</feature>
<evidence type="ECO:0000256" key="1">
    <source>
        <dbReference type="ARBA" id="ARBA00004141"/>
    </source>
</evidence>
<keyword evidence="5 7" id="KW-0472">Membrane</keyword>
<dbReference type="Proteomes" id="UP001597201">
    <property type="component" value="Unassembled WGS sequence"/>
</dbReference>
<evidence type="ECO:0000313" key="9">
    <source>
        <dbReference type="EMBL" id="MFD1314249.1"/>
    </source>
</evidence>
<keyword evidence="10" id="KW-1185">Reference proteome</keyword>
<dbReference type="RefSeq" id="WP_377175675.1">
    <property type="nucleotide sequence ID" value="NZ_JBHTMY010000001.1"/>
</dbReference>
<name>A0ABW3XXE7_9FLAO</name>
<dbReference type="Gene3D" id="1.20.120.80">
    <property type="entry name" value="Cytochrome c oxidase, subunit III, four-helix bundle"/>
    <property type="match status" value="1"/>
</dbReference>
<evidence type="ECO:0000256" key="6">
    <source>
        <dbReference type="RuleBase" id="RU003376"/>
    </source>
</evidence>
<feature type="transmembrane region" description="Helical" evidence="7">
    <location>
        <begin position="16"/>
        <end position="36"/>
    </location>
</feature>
<comment type="similarity">
    <text evidence="2 6">Belongs to the cytochrome c oxidase subunit 3 family.</text>
</comment>
<dbReference type="InterPro" id="IPR024791">
    <property type="entry name" value="Cyt_c/ubiquinol_Oxase_su3"/>
</dbReference>
<dbReference type="InterPro" id="IPR035973">
    <property type="entry name" value="Cyt_c_oxidase_su3-like_sf"/>
</dbReference>
<gene>
    <name evidence="9" type="ORF">ACFQ39_01360</name>
</gene>
<evidence type="ECO:0000313" key="10">
    <source>
        <dbReference type="Proteomes" id="UP001597201"/>
    </source>
</evidence>
<evidence type="ECO:0000256" key="3">
    <source>
        <dbReference type="ARBA" id="ARBA00022692"/>
    </source>
</evidence>
<reference evidence="10" key="1">
    <citation type="journal article" date="2019" name="Int. J. Syst. Evol. Microbiol.">
        <title>The Global Catalogue of Microorganisms (GCM) 10K type strain sequencing project: providing services to taxonomists for standard genome sequencing and annotation.</title>
        <authorList>
            <consortium name="The Broad Institute Genomics Platform"/>
            <consortium name="The Broad Institute Genome Sequencing Center for Infectious Disease"/>
            <person name="Wu L."/>
            <person name="Ma J."/>
        </authorList>
    </citation>
    <scope>NUCLEOTIDE SEQUENCE [LARGE SCALE GENOMIC DNA]</scope>
    <source>
        <strain evidence="10">CCUG 61485</strain>
    </source>
</reference>
<keyword evidence="4 7" id="KW-1133">Transmembrane helix</keyword>
<dbReference type="InterPro" id="IPR000298">
    <property type="entry name" value="Cyt_c_oxidase-like_su3"/>
</dbReference>